<dbReference type="InterPro" id="IPR013783">
    <property type="entry name" value="Ig-like_fold"/>
</dbReference>
<organism evidence="6 7">
    <name type="scientific">Flavobacterium reichenbachii</name>
    <dbReference type="NCBI Taxonomy" id="362418"/>
    <lineage>
        <taxon>Bacteria</taxon>
        <taxon>Pseudomonadati</taxon>
        <taxon>Bacteroidota</taxon>
        <taxon>Flavobacteriia</taxon>
        <taxon>Flavobacteriales</taxon>
        <taxon>Flavobacteriaceae</taxon>
        <taxon>Flavobacterium</taxon>
    </lineage>
</organism>
<keyword evidence="2 4" id="KW-0732">Signal</keyword>
<dbReference type="SUPFAM" id="SSF49785">
    <property type="entry name" value="Galactose-binding domain-like"/>
    <property type="match status" value="1"/>
</dbReference>
<gene>
    <name evidence="6" type="ORF">IW19_03835</name>
</gene>
<feature type="chain" id="PRO_5001801142" evidence="4">
    <location>
        <begin position="20"/>
        <end position="890"/>
    </location>
</feature>
<proteinExistence type="predicted"/>
<evidence type="ECO:0000313" key="6">
    <source>
        <dbReference type="EMBL" id="KFF04714.1"/>
    </source>
</evidence>
<dbReference type="GO" id="GO:0008237">
    <property type="term" value="F:metallopeptidase activity"/>
    <property type="evidence" value="ECO:0007669"/>
    <property type="project" value="InterPro"/>
</dbReference>
<dbReference type="PROSITE" id="PS51829">
    <property type="entry name" value="P_HOMO_B"/>
    <property type="match status" value="1"/>
</dbReference>
<protein>
    <submittedName>
        <fullName evidence="6">Propanediol utilization protein</fullName>
    </submittedName>
</protein>
<keyword evidence="3" id="KW-0378">Hydrolase</keyword>
<dbReference type="EMBL" id="JPRL01000001">
    <property type="protein sequence ID" value="KFF04714.1"/>
    <property type="molecule type" value="Genomic_DNA"/>
</dbReference>
<dbReference type="RefSeq" id="WP_035681340.1">
    <property type="nucleotide sequence ID" value="NZ_JPRL01000001.1"/>
</dbReference>
<dbReference type="Gene3D" id="2.60.40.10">
    <property type="entry name" value="Immunoglobulins"/>
    <property type="match status" value="1"/>
</dbReference>
<reference evidence="6 7" key="1">
    <citation type="submission" date="2014-07" db="EMBL/GenBank/DDBJ databases">
        <title>Genome of Flavobacterium reichenbachii LMG 25512.</title>
        <authorList>
            <person name="Stropko S.J."/>
            <person name="Pipes S.E."/>
            <person name="Newman J.D."/>
        </authorList>
    </citation>
    <scope>NUCLEOTIDE SEQUENCE [LARGE SCALE GENOMIC DNA]</scope>
    <source>
        <strain evidence="6 7">LMG 25512</strain>
    </source>
</reference>
<comment type="caution">
    <text evidence="6">The sequence shown here is derived from an EMBL/GenBank/DDBJ whole genome shotgun (WGS) entry which is preliminary data.</text>
</comment>
<keyword evidence="1" id="KW-0645">Protease</keyword>
<keyword evidence="7" id="KW-1185">Reference proteome</keyword>
<dbReference type="Proteomes" id="UP000028715">
    <property type="component" value="Unassembled WGS sequence"/>
</dbReference>
<evidence type="ECO:0000256" key="3">
    <source>
        <dbReference type="ARBA" id="ARBA00022801"/>
    </source>
</evidence>
<dbReference type="Pfam" id="PF18962">
    <property type="entry name" value="Por_Secre_tail"/>
    <property type="match status" value="1"/>
</dbReference>
<dbReference type="eggNOG" id="COG4935">
    <property type="taxonomic scope" value="Bacteria"/>
</dbReference>
<dbReference type="GO" id="GO:0006508">
    <property type="term" value="P:proteolysis"/>
    <property type="evidence" value="ECO:0007669"/>
    <property type="project" value="UniProtKB-KW"/>
</dbReference>
<dbReference type="STRING" id="362418.IW19_03835"/>
<dbReference type="GO" id="GO:0004252">
    <property type="term" value="F:serine-type endopeptidase activity"/>
    <property type="evidence" value="ECO:0007669"/>
    <property type="project" value="InterPro"/>
</dbReference>
<dbReference type="InterPro" id="IPR026444">
    <property type="entry name" value="Secre_tail"/>
</dbReference>
<dbReference type="InterPro" id="IPR024079">
    <property type="entry name" value="MetalloPept_cat_dom_sf"/>
</dbReference>
<evidence type="ECO:0000313" key="7">
    <source>
        <dbReference type="Proteomes" id="UP000028715"/>
    </source>
</evidence>
<accession>A0A085ZJV0</accession>
<dbReference type="InterPro" id="IPR008979">
    <property type="entry name" value="Galactose-bd-like_sf"/>
</dbReference>
<dbReference type="Gene3D" id="3.40.390.10">
    <property type="entry name" value="Collagenase (Catalytic Domain)"/>
    <property type="match status" value="1"/>
</dbReference>
<feature type="signal peptide" evidence="4">
    <location>
        <begin position="1"/>
        <end position="19"/>
    </location>
</feature>
<dbReference type="AlphaFoldDB" id="A0A085ZJV0"/>
<dbReference type="Pfam" id="PF13583">
    <property type="entry name" value="Reprolysin_4"/>
    <property type="match status" value="1"/>
</dbReference>
<dbReference type="InterPro" id="IPR002884">
    <property type="entry name" value="P_dom"/>
</dbReference>
<feature type="domain" description="P/Homo B" evidence="5">
    <location>
        <begin position="656"/>
        <end position="801"/>
    </location>
</feature>
<dbReference type="SUPFAM" id="SSF55486">
    <property type="entry name" value="Metalloproteases ('zincins'), catalytic domain"/>
    <property type="match status" value="1"/>
</dbReference>
<name>A0A085ZJV0_9FLAO</name>
<sequence>MKKQLLYIFLIVCSSTIYAQSDALWQKVSTASVLRKSTAAVNSEKLYYKLNSDFLTSKLSAVNNSTEKTVTEITIPNTAGVLERFTVWESSNFDPELQAKYPDIRSYQGQGVDDKTAKIYFSTAPIGTKTMVFRLDKPSEYIEQNPDDKSEYVLFSSNDNTSKMRLECKTADLVLENNSTSKTAKISSSAKTLKTLRLALSCTAEYTAYFGGTKAGALAGMNATLSRVNGLFDRDLSVKLVLIANNNDIIYTNATTDPYSEPSVGNDETNPTWGKEVQATLTSVIGNANYDIGHLFGGSGGGGNAGCIGCVCVNPASSGAVGKGSAYTSPADAVPEGDNFDIDFVAHEFGHQLGAFHTFSHTLEGNGSSYEPGSGSTIMGYAGVTNGYNVQNKSDDYFSYPSIIQIQNNLATKSCPVSTAITNNPPVINAGPDYTIPISTPFILTGTGSDAEGNTITYTWEQFDNATSTSGANSTTYPTKPNGPMFRSIAPTTSPVRYMPSLSSVLQNQLTTTWESVSSIAKTMNFTLTGRDNAPLGTAQTFTDAMVVTVSATAGPFAVTYPSSNVGWEKGSTQTITWSVNNTNTLQGSAAVNIKLSTDGGLTFPIVLASNTPNDGSEAILVPTDVVTSTNCRILIEPTANIYYTINSKAFSIGYTVATTCNTYSFGSSFSIPYSSGYTTRTVTVPAATGTVSDVNVSLSLTHDRLSDVQIEIVSPQGTTVRLYNKACSNSSTLALQLDDDGTVIDCSKVSTQIVVPVDLLSAFNGQNPQGTWTFRVRDNVVGSFGTINAASVDICTTSYTLGTPDFDRMNFVLYPNPNKGNFTIQFQSESTTGVKVLVHDVLGKIVYDKTFENTGDFNQNIQLANASSGIYLVTVIDGNKKTVKKIVIN</sequence>
<evidence type="ECO:0000256" key="2">
    <source>
        <dbReference type="ARBA" id="ARBA00022729"/>
    </source>
</evidence>
<evidence type="ECO:0000256" key="4">
    <source>
        <dbReference type="SAM" id="SignalP"/>
    </source>
</evidence>
<dbReference type="Gene3D" id="2.60.120.260">
    <property type="entry name" value="Galactose-binding domain-like"/>
    <property type="match status" value="1"/>
</dbReference>
<evidence type="ECO:0000256" key="1">
    <source>
        <dbReference type="ARBA" id="ARBA00022670"/>
    </source>
</evidence>
<dbReference type="NCBIfam" id="TIGR04183">
    <property type="entry name" value="Por_Secre_tail"/>
    <property type="match status" value="1"/>
</dbReference>
<dbReference type="OrthoDB" id="9792152at2"/>
<evidence type="ECO:0000259" key="5">
    <source>
        <dbReference type="PROSITE" id="PS51829"/>
    </source>
</evidence>
<dbReference type="Pfam" id="PF01483">
    <property type="entry name" value="P_proprotein"/>
    <property type="match status" value="1"/>
</dbReference>